<dbReference type="Gene3D" id="3.10.450.50">
    <property type="match status" value="1"/>
</dbReference>
<sequence>MKKFALMNALAVGVLSIGMAMASPQQAVTQLRGNADQVLSILSQANGSNNAAVRRQAENYAIPYFDFERMTALAVGAPWKQATPAQKAALTQQFKTLLIRTYSGTMLKFKGAKVQVQGNPIVNNGGKEVVVKTKVVAQGKPVNMDYTMYQSGSKYRVYNVAVEGASLVTVYRSQFNETIKKSGIDGLISQLKQKNG</sequence>
<name>A0ABY4E605_9NEIS</name>
<gene>
    <name evidence="2" type="ORF">LVJ82_09685</name>
</gene>
<dbReference type="Gene3D" id="1.10.10.640">
    <property type="entry name" value="phospholipid-binding protein"/>
    <property type="match status" value="1"/>
</dbReference>
<organism evidence="2 3">
    <name type="scientific">Vitreoscilla massiliensis</name>
    <dbReference type="NCBI Taxonomy" id="1689272"/>
    <lineage>
        <taxon>Bacteria</taxon>
        <taxon>Pseudomonadati</taxon>
        <taxon>Pseudomonadota</taxon>
        <taxon>Betaproteobacteria</taxon>
        <taxon>Neisseriales</taxon>
        <taxon>Neisseriaceae</taxon>
        <taxon>Vitreoscilla</taxon>
    </lineage>
</organism>
<reference evidence="2 3" key="1">
    <citation type="journal article" date="2022" name="Res Sq">
        <title>Evolution of multicellular longitudinally dividing oral cavity symbionts (Neisseriaceae).</title>
        <authorList>
            <person name="Nyongesa S."/>
            <person name="Weber P."/>
            <person name="Bernet E."/>
            <person name="Pullido F."/>
            <person name="Nieckarz M."/>
            <person name="Delaby M."/>
            <person name="Nieves C."/>
            <person name="Viehboeck T."/>
            <person name="Krause N."/>
            <person name="Rivera-Millot A."/>
            <person name="Nakamura A."/>
            <person name="Vischer N."/>
            <person name="VanNieuwenhze M."/>
            <person name="Brun Y."/>
            <person name="Cava F."/>
            <person name="Bulgheresi S."/>
            <person name="Veyrier F."/>
        </authorList>
    </citation>
    <scope>NUCLEOTIDE SEQUENCE [LARGE SCALE GENOMIC DNA]</scope>
    <source>
        <strain evidence="2 3">SN4</strain>
    </source>
</reference>
<dbReference type="Pfam" id="PF05494">
    <property type="entry name" value="MlaC"/>
    <property type="match status" value="1"/>
</dbReference>
<dbReference type="RefSeq" id="WP_058304779.1">
    <property type="nucleotide sequence ID" value="NZ_CABKVG010000004.1"/>
</dbReference>
<evidence type="ECO:0000256" key="1">
    <source>
        <dbReference type="SAM" id="SignalP"/>
    </source>
</evidence>
<evidence type="ECO:0000313" key="2">
    <source>
        <dbReference type="EMBL" id="UOO91209.1"/>
    </source>
</evidence>
<dbReference type="InterPro" id="IPR008869">
    <property type="entry name" value="MlaC/ttg2D"/>
</dbReference>
<dbReference type="EMBL" id="CP091511">
    <property type="protein sequence ID" value="UOO91209.1"/>
    <property type="molecule type" value="Genomic_DNA"/>
</dbReference>
<dbReference type="Proteomes" id="UP000832011">
    <property type="component" value="Chromosome"/>
</dbReference>
<keyword evidence="1" id="KW-0732">Signal</keyword>
<evidence type="ECO:0000313" key="3">
    <source>
        <dbReference type="Proteomes" id="UP000832011"/>
    </source>
</evidence>
<keyword evidence="3" id="KW-1185">Reference proteome</keyword>
<feature type="chain" id="PRO_5046761030" evidence="1">
    <location>
        <begin position="23"/>
        <end position="196"/>
    </location>
</feature>
<accession>A0ABY4E605</accession>
<feature type="signal peptide" evidence="1">
    <location>
        <begin position="1"/>
        <end position="22"/>
    </location>
</feature>
<proteinExistence type="predicted"/>
<dbReference type="PIRSF" id="PIRSF004649">
    <property type="entry name" value="MlaC"/>
    <property type="match status" value="1"/>
</dbReference>
<protein>
    <submittedName>
        <fullName evidence="2">ABC transporter substrate-binding protein</fullName>
    </submittedName>
</protein>
<dbReference type="PANTHER" id="PTHR36573:SF1">
    <property type="entry name" value="INTERMEMBRANE PHOSPHOLIPID TRANSPORT SYSTEM BINDING PROTEIN MLAC"/>
    <property type="match status" value="1"/>
</dbReference>
<dbReference type="PANTHER" id="PTHR36573">
    <property type="entry name" value="INTERMEMBRANE PHOSPHOLIPID TRANSPORT SYSTEM BINDING PROTEIN MLAC"/>
    <property type="match status" value="1"/>
</dbReference>